<dbReference type="Proteomes" id="UP000240259">
    <property type="component" value="Unassembled WGS sequence"/>
</dbReference>
<name>A0A2T4IRJ6_9HYPH</name>
<organism evidence="1 2">
    <name type="scientific">Mesorhizobium helmanticense</name>
    <dbReference type="NCBI Taxonomy" id="1776423"/>
    <lineage>
        <taxon>Bacteria</taxon>
        <taxon>Pseudomonadati</taxon>
        <taxon>Pseudomonadota</taxon>
        <taxon>Alphaproteobacteria</taxon>
        <taxon>Hyphomicrobiales</taxon>
        <taxon>Phyllobacteriaceae</taxon>
        <taxon>Mesorhizobium</taxon>
    </lineage>
</organism>
<dbReference type="EMBL" id="PZJX01000040">
    <property type="protein sequence ID" value="PTE08213.1"/>
    <property type="molecule type" value="Genomic_DNA"/>
</dbReference>
<gene>
    <name evidence="1" type="ORF">C9427_21435</name>
</gene>
<accession>A0A2T4IRJ6</accession>
<evidence type="ECO:0000313" key="1">
    <source>
        <dbReference type="EMBL" id="PTE08213.1"/>
    </source>
</evidence>
<dbReference type="AlphaFoldDB" id="A0A2T4IRJ6"/>
<keyword evidence="2" id="KW-1185">Reference proteome</keyword>
<comment type="caution">
    <text evidence="1">The sequence shown here is derived from an EMBL/GenBank/DDBJ whole genome shotgun (WGS) entry which is preliminary data.</text>
</comment>
<dbReference type="RefSeq" id="WP_146172572.1">
    <property type="nucleotide sequence ID" value="NZ_PZJX01000040.1"/>
</dbReference>
<evidence type="ECO:0000313" key="2">
    <source>
        <dbReference type="Proteomes" id="UP000240259"/>
    </source>
</evidence>
<reference evidence="1 2" key="1">
    <citation type="submission" date="2018-03" db="EMBL/GenBank/DDBJ databases">
        <title>Genome sequence of the symbiotic type strain Mesorhizobium helmanticense CSLC115NT isolated from Lotus corniculatus nodules.</title>
        <authorList>
            <person name="Sannazzaro A.I."/>
            <person name="Torres Tejerizo G.A."/>
            <person name="Dip D."/>
            <person name="Caballero M."/>
            <person name="Pistorio M."/>
            <person name="Estrella M.J."/>
        </authorList>
    </citation>
    <scope>NUCLEOTIDE SEQUENCE [LARGE SCALE GENOMIC DNA]</scope>
    <source>
        <strain evidence="1 2">CSLC115N</strain>
    </source>
</reference>
<protein>
    <submittedName>
        <fullName evidence="1">Uncharacterized protein</fullName>
    </submittedName>
</protein>
<proteinExistence type="predicted"/>
<sequence length="79" mass="8981">MIEYREKRAIERAVKSAESEESSAELKPTRIRRDDVTRTEMLPANAFAVAKILKERRSKSPAARLRSRLAADLAKRVGK</sequence>